<dbReference type="SUPFAM" id="SSF55154">
    <property type="entry name" value="CYTH-like phosphatases"/>
    <property type="match status" value="1"/>
</dbReference>
<evidence type="ECO:0000313" key="3">
    <source>
        <dbReference type="Proteomes" id="UP001595767"/>
    </source>
</evidence>
<dbReference type="Gene3D" id="2.40.320.10">
    <property type="entry name" value="Hypothetical Protein Pfu-838710-001"/>
    <property type="match status" value="1"/>
</dbReference>
<dbReference type="Proteomes" id="UP001595767">
    <property type="component" value="Unassembled WGS sequence"/>
</dbReference>
<comment type="caution">
    <text evidence="2">The sequence shown here is derived from an EMBL/GenBank/DDBJ whole genome shotgun (WGS) entry which is preliminary data.</text>
</comment>
<dbReference type="EMBL" id="JBHSBA010000009">
    <property type="protein sequence ID" value="MFC4126999.1"/>
    <property type="molecule type" value="Genomic_DNA"/>
</dbReference>
<name>A0ABV8L9E1_9NOCA</name>
<gene>
    <name evidence="2" type="ORF">ACFOW8_18860</name>
</gene>
<dbReference type="InterPro" id="IPR033469">
    <property type="entry name" value="CYTH-like_dom_sf"/>
</dbReference>
<organism evidence="2 3">
    <name type="scientific">Nocardia rhizosphaerae</name>
    <dbReference type="NCBI Taxonomy" id="1691571"/>
    <lineage>
        <taxon>Bacteria</taxon>
        <taxon>Bacillati</taxon>
        <taxon>Actinomycetota</taxon>
        <taxon>Actinomycetes</taxon>
        <taxon>Mycobacteriales</taxon>
        <taxon>Nocardiaceae</taxon>
        <taxon>Nocardia</taxon>
    </lineage>
</organism>
<protein>
    <submittedName>
        <fullName evidence="2">CYTH domain-containing protein</fullName>
    </submittedName>
</protein>
<dbReference type="PROSITE" id="PS51707">
    <property type="entry name" value="CYTH"/>
    <property type="match status" value="1"/>
</dbReference>
<feature type="domain" description="CYTH" evidence="1">
    <location>
        <begin position="2"/>
        <end position="132"/>
    </location>
</feature>
<reference evidence="3" key="1">
    <citation type="journal article" date="2019" name="Int. J. Syst. Evol. Microbiol.">
        <title>The Global Catalogue of Microorganisms (GCM) 10K type strain sequencing project: providing services to taxonomists for standard genome sequencing and annotation.</title>
        <authorList>
            <consortium name="The Broad Institute Genomics Platform"/>
            <consortium name="The Broad Institute Genome Sequencing Center for Infectious Disease"/>
            <person name="Wu L."/>
            <person name="Ma J."/>
        </authorList>
    </citation>
    <scope>NUCLEOTIDE SEQUENCE [LARGE SCALE GENOMIC DNA]</scope>
    <source>
        <strain evidence="3">CGMCC 4.7204</strain>
    </source>
</reference>
<sequence length="132" mass="14986">MKHEYEATFLAVDVVAIRAKLEALSATQQFPRTLLTRKIFDGEMVPEGAWVRLRDEGTRTTLTLKRVTDSTAIDGTTEVETTVGDPESMAEILTEIGLTQTRYQENYRDEWSLGDVVFDLDTWPDLPTFLVE</sequence>
<dbReference type="InterPro" id="IPR023577">
    <property type="entry name" value="CYTH_domain"/>
</dbReference>
<evidence type="ECO:0000313" key="2">
    <source>
        <dbReference type="EMBL" id="MFC4126999.1"/>
    </source>
</evidence>
<accession>A0ABV8L9E1</accession>
<dbReference type="RefSeq" id="WP_378552123.1">
    <property type="nucleotide sequence ID" value="NZ_JBHSBA010000009.1"/>
</dbReference>
<dbReference type="Pfam" id="PF01928">
    <property type="entry name" value="CYTH"/>
    <property type="match status" value="1"/>
</dbReference>
<keyword evidence="3" id="KW-1185">Reference proteome</keyword>
<proteinExistence type="predicted"/>
<evidence type="ECO:0000259" key="1">
    <source>
        <dbReference type="PROSITE" id="PS51707"/>
    </source>
</evidence>